<dbReference type="RefSeq" id="WP_008661700.1">
    <property type="nucleotide sequence ID" value="NZ_ANMO01000252.1"/>
</dbReference>
<organism evidence="2 3">
    <name type="scientific">Rhodopirellula europaea 6C</name>
    <dbReference type="NCBI Taxonomy" id="1263867"/>
    <lineage>
        <taxon>Bacteria</taxon>
        <taxon>Pseudomonadati</taxon>
        <taxon>Planctomycetota</taxon>
        <taxon>Planctomycetia</taxon>
        <taxon>Pirellulales</taxon>
        <taxon>Pirellulaceae</taxon>
        <taxon>Rhodopirellula</taxon>
    </lineage>
</organism>
<dbReference type="Pfam" id="PF13749">
    <property type="entry name" value="HATPase_c_4"/>
    <property type="match status" value="1"/>
</dbReference>
<accession>M2AAS0</accession>
<dbReference type="AlphaFoldDB" id="M2AAS0"/>
<evidence type="ECO:0000259" key="1">
    <source>
        <dbReference type="Pfam" id="PF13271"/>
    </source>
</evidence>
<dbReference type="Gene3D" id="1.10.10.10">
    <property type="entry name" value="Winged helix-like DNA-binding domain superfamily/Winged helix DNA-binding domain"/>
    <property type="match status" value="1"/>
</dbReference>
<evidence type="ECO:0000313" key="3">
    <source>
        <dbReference type="Proteomes" id="UP000011529"/>
    </source>
</evidence>
<keyword evidence="3" id="KW-1185">Reference proteome</keyword>
<feature type="domain" description="DUF4062" evidence="1">
    <location>
        <begin position="5"/>
        <end position="96"/>
    </location>
</feature>
<dbReference type="Pfam" id="PF13271">
    <property type="entry name" value="DUF4062"/>
    <property type="match status" value="1"/>
</dbReference>
<dbReference type="EMBL" id="ANMO01000252">
    <property type="protein sequence ID" value="EMB13665.1"/>
    <property type="molecule type" value="Genomic_DNA"/>
</dbReference>
<dbReference type="InterPro" id="IPR038475">
    <property type="entry name" value="RecG_C_sf"/>
</dbReference>
<dbReference type="PATRIC" id="fig|1263867.3.peg.6011"/>
<reference evidence="2" key="2">
    <citation type="journal article" date="2013" name="Mar. Genomics">
        <title>Expression of sulfatases in Rhodopirellula baltica and the diversity of sulfatases in the genus Rhodopirellula.</title>
        <authorList>
            <person name="Wegner C.E."/>
            <person name="Richter-Heitmann T."/>
            <person name="Klindworth A."/>
            <person name="Klockow C."/>
            <person name="Richter M."/>
            <person name="Achstetter T."/>
            <person name="Glockner F.O."/>
            <person name="Harder J."/>
        </authorList>
    </citation>
    <scope>NUCLEOTIDE SEQUENCE [LARGE SCALE GENOMIC DNA]</scope>
    <source>
        <strain evidence="2">6C</strain>
    </source>
</reference>
<evidence type="ECO:0000313" key="2">
    <source>
        <dbReference type="EMBL" id="EMB13665.1"/>
    </source>
</evidence>
<dbReference type="Gene3D" id="3.30.565.60">
    <property type="match status" value="1"/>
</dbReference>
<reference evidence="2" key="1">
    <citation type="submission" date="2012-11" db="EMBL/GenBank/DDBJ databases">
        <title>Permanent draft genomes of Rhodopirellula europaea strain SH398 and 6C.</title>
        <authorList>
            <person name="Richter M."/>
            <person name="Richter-Heitmann T."/>
            <person name="Frank C."/>
            <person name="Harder J."/>
            <person name="Glockner F.O."/>
        </authorList>
    </citation>
    <scope>NUCLEOTIDE SEQUENCE</scope>
    <source>
        <strain evidence="2">6C</strain>
    </source>
</reference>
<dbReference type="Proteomes" id="UP000011529">
    <property type="component" value="Unassembled WGS sequence"/>
</dbReference>
<dbReference type="InterPro" id="IPR025139">
    <property type="entry name" value="DUF4062"/>
</dbReference>
<name>M2AAS0_9BACT</name>
<protein>
    <submittedName>
        <fullName evidence="2">Transcriptional regulator</fullName>
    </submittedName>
</protein>
<sequence length="517" mass="58416">MSRYRVFISSVQKELENERIGAQEILWTDPFLKNHCDPVLYEFEPASPRDATKECLDEIDSCQYFALIIANQYGAVSTDKKGEGDLSITHLEYRRAKSLDLPCFVFIKGNDDKKREPDVREKLLKEVRKDKVKYKRFTNYRDLQTELRGALVKQLKVDEGISPTSDENEIADATIETASNFGKGLTTVGWSDLDAKLVKQLVQQAEDLKSTRIAKATLQRCLISRGLMRNDPTTGELVASAAGAVLLAKDPTIAFPQCRILADAYHGTQPTSNPDDQEDIRQPMPLAIERAVDFVMRNTRHPMRVVGLNRVKLDEYPVEALREALVNAVAHRRYEQDGQKILLNVFSDRVVVSSPGMLPRPLKLADIRKGQYRPISRNPSIAQGLSFFHRIEERGSGFGRMRDEMLNHGLDVQTIGTKDGYFEVTFFGPGEDLERLIVPTAAVEQLVKPAVEAQLNQRQKDMLLLLMEGQELTSRACEELFEVTRDTTSRDFKLLIELKLAEKVGAGRSTRYVLGKI</sequence>
<dbReference type="PANTHER" id="PTHR30595">
    <property type="entry name" value="GLPR-RELATED TRANSCRIPTIONAL REPRESSOR"/>
    <property type="match status" value="1"/>
</dbReference>
<comment type="caution">
    <text evidence="2">The sequence shown here is derived from an EMBL/GenBank/DDBJ whole genome shotgun (WGS) entry which is preliminary data.</text>
</comment>
<dbReference type="InterPro" id="IPR036388">
    <property type="entry name" value="WH-like_DNA-bd_sf"/>
</dbReference>
<dbReference type="PANTHER" id="PTHR30595:SF6">
    <property type="entry name" value="SCHLAFEN ALBA-2 DOMAIN-CONTAINING PROTEIN"/>
    <property type="match status" value="1"/>
</dbReference>
<proteinExistence type="predicted"/>
<gene>
    <name evidence="2" type="ORF">RE6C_05611</name>
</gene>